<gene>
    <name evidence="6" type="ORF">BD324DRAFT_653972</name>
</gene>
<dbReference type="Pfam" id="PF00177">
    <property type="entry name" value="Ribosomal_S7"/>
    <property type="match status" value="1"/>
</dbReference>
<dbReference type="OrthoDB" id="9972728at2759"/>
<reference evidence="6 7" key="1">
    <citation type="submission" date="2017-03" db="EMBL/GenBank/DDBJ databases">
        <title>Widespread Adenine N6-methylation of Active Genes in Fungi.</title>
        <authorList>
            <consortium name="DOE Joint Genome Institute"/>
            <person name="Mondo S.J."/>
            <person name="Dannebaum R.O."/>
            <person name="Kuo R.C."/>
            <person name="Louie K.B."/>
            <person name="Bewick A.J."/>
            <person name="Labutti K."/>
            <person name="Haridas S."/>
            <person name="Kuo A."/>
            <person name="Salamov A."/>
            <person name="Ahrendt S.R."/>
            <person name="Lau R."/>
            <person name="Bowen B.P."/>
            <person name="Lipzen A."/>
            <person name="Sullivan W."/>
            <person name="Andreopoulos W.B."/>
            <person name="Clum A."/>
            <person name="Lindquist E."/>
            <person name="Daum C."/>
            <person name="Northen T.R."/>
            <person name="Ramamoorthy G."/>
            <person name="Schmitz R.J."/>
            <person name="Gryganskyi A."/>
            <person name="Culley D."/>
            <person name="Magnuson J."/>
            <person name="James T.Y."/>
            <person name="O'Malley M.A."/>
            <person name="Stajich J.E."/>
            <person name="Spatafora J.W."/>
            <person name="Visel A."/>
            <person name="Grigoriev I.V."/>
        </authorList>
    </citation>
    <scope>NUCLEOTIDE SEQUENCE [LARGE SCALE GENOMIC DNA]</scope>
    <source>
        <strain evidence="6 7">NRRL Y-17943</strain>
    </source>
</reference>
<dbReference type="RefSeq" id="XP_021867984.1">
    <property type="nucleotide sequence ID" value="XM_022018734.1"/>
</dbReference>
<dbReference type="FunCoup" id="A0A1Y1U803">
    <property type="interactions" value="148"/>
</dbReference>
<comment type="similarity">
    <text evidence="1">Belongs to the universal ribosomal protein uS7 family.</text>
</comment>
<dbReference type="SUPFAM" id="SSF47973">
    <property type="entry name" value="Ribosomal protein S7"/>
    <property type="match status" value="1"/>
</dbReference>
<keyword evidence="3" id="KW-0687">Ribonucleoprotein</keyword>
<evidence type="ECO:0000256" key="4">
    <source>
        <dbReference type="SAM" id="MobiDB-lite"/>
    </source>
</evidence>
<feature type="region of interest" description="Disordered" evidence="4">
    <location>
        <begin position="1"/>
        <end position="45"/>
    </location>
</feature>
<keyword evidence="7" id="KW-1185">Reference proteome</keyword>
<evidence type="ECO:0000256" key="3">
    <source>
        <dbReference type="ARBA" id="ARBA00023274"/>
    </source>
</evidence>
<dbReference type="InterPro" id="IPR036823">
    <property type="entry name" value="Ribosomal_uS7_dom_sf"/>
</dbReference>
<proteinExistence type="inferred from homology"/>
<evidence type="ECO:0000313" key="7">
    <source>
        <dbReference type="Proteomes" id="UP000193218"/>
    </source>
</evidence>
<evidence type="ECO:0000256" key="2">
    <source>
        <dbReference type="ARBA" id="ARBA00022980"/>
    </source>
</evidence>
<dbReference type="Proteomes" id="UP000193218">
    <property type="component" value="Unassembled WGS sequence"/>
</dbReference>
<dbReference type="EMBL" id="NBSH01000018">
    <property type="protein sequence ID" value="ORX33674.1"/>
    <property type="molecule type" value="Genomic_DNA"/>
</dbReference>
<dbReference type="InParanoid" id="A0A1Y1U803"/>
<evidence type="ECO:0000259" key="5">
    <source>
        <dbReference type="Pfam" id="PF00177"/>
    </source>
</evidence>
<protein>
    <submittedName>
        <fullName evidence="6">Ribosomal protein S7 domain-containing protein</fullName>
    </submittedName>
</protein>
<organism evidence="6 7">
    <name type="scientific">Kockovaella imperatae</name>
    <dbReference type="NCBI Taxonomy" id="4999"/>
    <lineage>
        <taxon>Eukaryota</taxon>
        <taxon>Fungi</taxon>
        <taxon>Dikarya</taxon>
        <taxon>Basidiomycota</taxon>
        <taxon>Agaricomycotina</taxon>
        <taxon>Tremellomycetes</taxon>
        <taxon>Tremellales</taxon>
        <taxon>Cuniculitremaceae</taxon>
        <taxon>Kockovaella</taxon>
    </lineage>
</organism>
<dbReference type="GeneID" id="33560543"/>
<dbReference type="STRING" id="4999.A0A1Y1U803"/>
<dbReference type="GO" id="GO:0005840">
    <property type="term" value="C:ribosome"/>
    <property type="evidence" value="ECO:0007669"/>
    <property type="project" value="UniProtKB-KW"/>
</dbReference>
<keyword evidence="2 6" id="KW-0689">Ribosomal protein</keyword>
<comment type="caution">
    <text evidence="6">The sequence shown here is derived from an EMBL/GenBank/DDBJ whole genome shotgun (WGS) entry which is preliminary data.</text>
</comment>
<dbReference type="Gene3D" id="1.10.455.10">
    <property type="entry name" value="Ribosomal protein S7 domain"/>
    <property type="match status" value="1"/>
</dbReference>
<evidence type="ECO:0000313" key="6">
    <source>
        <dbReference type="EMBL" id="ORX33674.1"/>
    </source>
</evidence>
<feature type="domain" description="Small ribosomal subunit protein uS7" evidence="5">
    <location>
        <begin position="96"/>
        <end position="229"/>
    </location>
</feature>
<dbReference type="GO" id="GO:1990904">
    <property type="term" value="C:ribonucleoprotein complex"/>
    <property type="evidence" value="ECO:0007669"/>
    <property type="project" value="UniProtKB-KW"/>
</dbReference>
<dbReference type="InterPro" id="IPR023798">
    <property type="entry name" value="Ribosomal_uS7_dom"/>
</dbReference>
<evidence type="ECO:0000256" key="1">
    <source>
        <dbReference type="ARBA" id="ARBA00007151"/>
    </source>
</evidence>
<sequence length="236" mass="25769">MRSQDSLNGAGPSRPATFGAGPTLPSNSSMDEKRGSSSSTSSESGFRALSKLLAERNPPVPRASAQPILPLTQPIGNALNEPVQAYGPYKPVAVPPVNDPILALFTNLIMKHGRKGDAQRAIADMLAALHVATNQNPIDLVHRAVLLASPSFRVISIVRGAKRMYAPRALLERQRIHQGIAWIKKASLKYEKRLHLPKRLAKEILLVLEGSSEVFGWVEERHKVAMVNRANMKLRG</sequence>
<accession>A0A1Y1U803</accession>
<dbReference type="AlphaFoldDB" id="A0A1Y1U803"/>
<name>A0A1Y1U803_9TREE</name>